<dbReference type="Gene3D" id="3.80.10.10">
    <property type="entry name" value="Ribonuclease Inhibitor"/>
    <property type="match status" value="3"/>
</dbReference>
<evidence type="ECO:0000259" key="5">
    <source>
        <dbReference type="SMART" id="SM00256"/>
    </source>
</evidence>
<proteinExistence type="inferred from homology"/>
<comment type="similarity">
    <text evidence="1">Belongs to the PPR family. PCMP-H subfamily.</text>
</comment>
<dbReference type="InterPro" id="IPR032675">
    <property type="entry name" value="LRR_dom_sf"/>
</dbReference>
<dbReference type="InterPro" id="IPR032867">
    <property type="entry name" value="DYW_dom"/>
</dbReference>
<evidence type="ECO:0000256" key="1">
    <source>
        <dbReference type="ARBA" id="ARBA00006643"/>
    </source>
</evidence>
<name>A0A7G2EVR3_ARATH</name>
<feature type="repeat" description="PPR" evidence="3">
    <location>
        <begin position="103"/>
        <end position="137"/>
    </location>
</feature>
<dbReference type="PANTHER" id="PTHR47926:SF433">
    <property type="entry name" value="PENTATRICOPEPTIDE REPEAT-CONTAINING PROTEIN"/>
    <property type="match status" value="1"/>
</dbReference>
<dbReference type="NCBIfam" id="TIGR00756">
    <property type="entry name" value="PPR"/>
    <property type="match status" value="3"/>
</dbReference>
<dbReference type="InterPro" id="IPR006553">
    <property type="entry name" value="Leu-rich_rpt_Cys-con_subtyp"/>
</dbReference>
<dbReference type="FunFam" id="3.80.10.10:FF:001467">
    <property type="entry name" value="F-box protein SKIP17"/>
    <property type="match status" value="1"/>
</dbReference>
<dbReference type="GO" id="GO:0008270">
    <property type="term" value="F:zinc ion binding"/>
    <property type="evidence" value="ECO:0007669"/>
    <property type="project" value="InterPro"/>
</dbReference>
<feature type="domain" description="F-box" evidence="5">
    <location>
        <begin position="1118"/>
        <end position="1158"/>
    </location>
</feature>
<dbReference type="InterPro" id="IPR001810">
    <property type="entry name" value="F-box_dom"/>
</dbReference>
<dbReference type="GO" id="GO:0003723">
    <property type="term" value="F:RNA binding"/>
    <property type="evidence" value="ECO:0007669"/>
    <property type="project" value="InterPro"/>
</dbReference>
<dbReference type="InterPro" id="IPR046848">
    <property type="entry name" value="E_motif"/>
</dbReference>
<dbReference type="GO" id="GO:0009451">
    <property type="term" value="P:RNA modification"/>
    <property type="evidence" value="ECO:0007669"/>
    <property type="project" value="InterPro"/>
</dbReference>
<dbReference type="Pfam" id="PF20431">
    <property type="entry name" value="E_motif"/>
    <property type="match status" value="1"/>
</dbReference>
<dbReference type="FunFam" id="1.25.40.10:FF:001050">
    <property type="entry name" value="Pentatricopeptide repeat-containing protein At2g33760"/>
    <property type="match status" value="1"/>
</dbReference>
<evidence type="ECO:0000313" key="6">
    <source>
        <dbReference type="EMBL" id="CAD5326945.1"/>
    </source>
</evidence>
<dbReference type="PANTHER" id="PTHR47926">
    <property type="entry name" value="PENTATRICOPEPTIDE REPEAT-CONTAINING PROTEIN"/>
    <property type="match status" value="1"/>
</dbReference>
<evidence type="ECO:0000256" key="4">
    <source>
        <dbReference type="SAM" id="MobiDB-lite"/>
    </source>
</evidence>
<evidence type="ECO:0000313" key="7">
    <source>
        <dbReference type="Proteomes" id="UP000516314"/>
    </source>
</evidence>
<feature type="compositionally biased region" description="Acidic residues" evidence="4">
    <location>
        <begin position="944"/>
        <end position="973"/>
    </location>
</feature>
<dbReference type="Pfam" id="PF13041">
    <property type="entry name" value="PPR_2"/>
    <property type="match status" value="1"/>
</dbReference>
<dbReference type="InterPro" id="IPR046960">
    <property type="entry name" value="PPR_At4g14850-like_plant"/>
</dbReference>
<dbReference type="FunFam" id="1.25.40.10:FF:000344">
    <property type="entry name" value="Pentatricopeptide repeat-containing protein"/>
    <property type="match status" value="1"/>
</dbReference>
<feature type="repeat" description="PPR" evidence="3">
    <location>
        <begin position="63"/>
        <end position="97"/>
    </location>
</feature>
<dbReference type="SMART" id="SM00256">
    <property type="entry name" value="FBOX"/>
    <property type="match status" value="2"/>
</dbReference>
<dbReference type="Gene3D" id="1.25.40.10">
    <property type="entry name" value="Tetratricopeptide repeat domain"/>
    <property type="match status" value="3"/>
</dbReference>
<evidence type="ECO:0000256" key="2">
    <source>
        <dbReference type="ARBA" id="ARBA00022737"/>
    </source>
</evidence>
<sequence>MEINKFRALSRRAQQLHYTSLNGLKRRCNNAHGAANFHSLKRATQTQIQKSQTKPLLKCGDSDIKEWNVAISSYMRTGRCNEALRVFKRMPRWSSVSYNGMISGYLRNAMIAGYSQSGHSFEALRLFVQMEREGGRLNRSSFSSALSTCADVVALELGKQLHGRLVKGGYETGCFVGNALLLMYCKCGSIEEANDLFKEMAGKDIVSWNTMIAGYSRHGFGEVALRFFESMKREGLKPDDATMVAVLSACSHTGLVDKGRQYFYTMTQDYGVMPNSQHYACMVDLLGRAGLLEDAHNLMKNMPFEPDAAIWGTLLGASRVHGNTELAETAADKIFAMEPENSGMYVLLSNLYASSGRWGDVGKLRVRMRDKGVKKVPGYSWIEIQNKTHTFSVGDEFHPEKDEIFAFLEELDLRMKKAGYISKTNVVLHDVEEEEKERMVRYHSERLAVAYGIMRVSSGRPIRVIKNLRVCEDCHNAIKYMARITGRLIILRDNNRRIQRWVGSMDPPTQSHNSVRVVPGSNHSHTDLIISSFLSFPDSSPISISNSFDRVLDRALASASADESVQDRLVDRTLKLASLLLDSTKRCFRKRASVHNSNSWSLPPELTIKVFSMLDTKSMMQAAVCCTMFNKCAMDRLCYSHIDLTTSARYADKGVVSTMINRAGKELRSLKLGRVVRTAGSDSAAPLLSGSCLSPLAYNHGFLGSRLRSLRLYNLRPIKYRSLCDALSVCPNITDLRIVGLYNLTEELFNSLTKKCRLIEHLFLETYGYPRTLESKAGSSLVEFVTNCPNLTSLTLIRFGLTDDWARNLAESCRKLKYLNLSRSPTIKGRFLRELGLSCKENLLKTLILRSCPKLQEKEVLEFCNSLLTGNFKSIRQIDVSSNSGLASSDRGKRCNKPNFPLERLKEERSDVTFVADFPSTSSGKRYGSCDEEELRLIEMMEAEDDEVDEEDDSDDDSDDVSDEDESENDDDMGMGFDVDYLLKFKARPHVNYSATRLEFVSKNVMDTPNPKRQCCDAFSSIQSPNSVTIAPDFNQNDFDSTISSFLLLPDSPYNSIGCSFDRVLGQVLDSASKASGDDSVRDRLIDRTGKLAFLLLESTKRFSRMRATHYNYNSWSLPDDLTIKVFSGLDTKSLMQASACCTMFRKCSIDPLCYSHIDLKMGGKRIFDEIVCSMIHKAGTELRSLKLGRVISSRKGSSFTSTCLTSVIRNHGFNGGLLRSLQLYNLVSTGTKSLCALLSVCPNLTDLMIANLKKILEQVLKTLTKNPRLIIERLILQNNIDLIPASGVSSSTVEAFVTSCPSLTTLKLVGFGLKEETVRNLAEGFPKLTYMNLTRTPGISGRFLRDLRTIGRDSPIKTLILRDCPSLDRDVTSEVADGGREIIIGKSIDTHKDHIPPPHVGAPLERSTVEALFPPVLAYNLANAEVWLP</sequence>
<dbReference type="InterPro" id="IPR036047">
    <property type="entry name" value="F-box-like_dom_sf"/>
</dbReference>
<dbReference type="InterPro" id="IPR002885">
    <property type="entry name" value="PPR_rpt"/>
</dbReference>
<organism evidence="6 7">
    <name type="scientific">Arabidopsis thaliana</name>
    <name type="common">Mouse-ear cress</name>
    <dbReference type="NCBI Taxonomy" id="3702"/>
    <lineage>
        <taxon>Eukaryota</taxon>
        <taxon>Viridiplantae</taxon>
        <taxon>Streptophyta</taxon>
        <taxon>Embryophyta</taxon>
        <taxon>Tracheophyta</taxon>
        <taxon>Spermatophyta</taxon>
        <taxon>Magnoliopsida</taxon>
        <taxon>eudicotyledons</taxon>
        <taxon>Gunneridae</taxon>
        <taxon>Pentapetalae</taxon>
        <taxon>rosids</taxon>
        <taxon>malvids</taxon>
        <taxon>Brassicales</taxon>
        <taxon>Brassicaceae</taxon>
        <taxon>Camelineae</taxon>
        <taxon>Arabidopsis</taxon>
    </lineage>
</organism>
<feature type="region of interest" description="Disordered" evidence="4">
    <location>
        <begin position="944"/>
        <end position="975"/>
    </location>
</feature>
<dbReference type="Pfam" id="PF14432">
    <property type="entry name" value="DYW_deaminase"/>
    <property type="match status" value="1"/>
</dbReference>
<dbReference type="SUPFAM" id="SSF52047">
    <property type="entry name" value="RNI-like"/>
    <property type="match status" value="2"/>
</dbReference>
<feature type="repeat" description="PPR" evidence="3">
    <location>
        <begin position="204"/>
        <end position="238"/>
    </location>
</feature>
<dbReference type="Pfam" id="PF01535">
    <property type="entry name" value="PPR"/>
    <property type="match status" value="3"/>
</dbReference>
<keyword evidence="2" id="KW-0677">Repeat</keyword>
<dbReference type="Proteomes" id="UP000516314">
    <property type="component" value="Chromosome 4"/>
</dbReference>
<accession>A0A7G2EVR3</accession>
<dbReference type="SMART" id="SM00367">
    <property type="entry name" value="LRR_CC"/>
    <property type="match status" value="6"/>
</dbReference>
<gene>
    <name evidence="6" type="ORF">AT9943_LOCUS14674</name>
</gene>
<dbReference type="InterPro" id="IPR011990">
    <property type="entry name" value="TPR-like_helical_dom_sf"/>
</dbReference>
<evidence type="ECO:0000256" key="3">
    <source>
        <dbReference type="PROSITE-ProRule" id="PRU00708"/>
    </source>
</evidence>
<dbReference type="PROSITE" id="PS51375">
    <property type="entry name" value="PPR"/>
    <property type="match status" value="3"/>
</dbReference>
<dbReference type="SUPFAM" id="SSF81383">
    <property type="entry name" value="F-box domain"/>
    <property type="match status" value="2"/>
</dbReference>
<dbReference type="EMBL" id="LR881469">
    <property type="protein sequence ID" value="CAD5326945.1"/>
    <property type="molecule type" value="Genomic_DNA"/>
</dbReference>
<dbReference type="FunFam" id="3.80.10.10:FF:001821">
    <property type="entry name" value="F-box protein SKIP17"/>
    <property type="match status" value="1"/>
</dbReference>
<feature type="domain" description="F-box" evidence="5">
    <location>
        <begin position="602"/>
        <end position="642"/>
    </location>
</feature>
<dbReference type="Pfam" id="PF12937">
    <property type="entry name" value="F-box-like"/>
    <property type="match status" value="2"/>
</dbReference>
<reference evidence="6 7" key="1">
    <citation type="submission" date="2020-09" db="EMBL/GenBank/DDBJ databases">
        <authorList>
            <person name="Ashkenazy H."/>
        </authorList>
    </citation>
    <scope>NUCLEOTIDE SEQUENCE [LARGE SCALE GENOMIC DNA]</scope>
    <source>
        <strain evidence="7">cv. Cdm-0</strain>
    </source>
</reference>
<protein>
    <submittedName>
        <fullName evidence="6">(thale cress) hypothetical protein</fullName>
    </submittedName>
</protein>